<evidence type="ECO:0000256" key="6">
    <source>
        <dbReference type="ARBA" id="ARBA00022737"/>
    </source>
</evidence>
<dbReference type="FunFam" id="3.40.50.300:FF:000450">
    <property type="entry name" value="ABC transporter C family member 2"/>
    <property type="match status" value="1"/>
</dbReference>
<feature type="transmembrane region" description="Helical" evidence="13">
    <location>
        <begin position="1061"/>
        <end position="1083"/>
    </location>
</feature>
<dbReference type="GO" id="GO:0140359">
    <property type="term" value="F:ABC-type transporter activity"/>
    <property type="evidence" value="ECO:0007669"/>
    <property type="project" value="InterPro"/>
</dbReference>
<dbReference type="InterPro" id="IPR003439">
    <property type="entry name" value="ABC_transporter-like_ATP-bd"/>
</dbReference>
<sequence length="1513" mass="166156">MAQLVLTPADKGEVDWICLDQEGLGPVSHLRELDFTPCFEQLSGSGMLVIFGLVAGARCAQLVRRQERHETSEGARLLWAKLLVGALPLVGLSSAHLILTVIQHHGSVISAPVIDAVVTLISSLFVGVLTYYNHTRTRRSSTILLTLWPFYLLEQAVAIRTQVLLHRSPSALFAIQCALLGVGVVSWTLECFCPDRVKQDPDAEPEDKELPYERANVYSRLTFGWMTPLMKLGYSRFISEKDMSALSPTDTAHSLSDRLQQQWSKQLESKSPSLWGALTRAYGGQYAIAAVIKVVRDILSFAEPQLLRFLLAFIAQYQAGKTESSFVGWAIAAAMFVLSVVQTAMLHQYFQICFVTGMRVRAGLVTAIYNKALAQAPDSQGARGDVVNLMSVDATRLQDLCTYGLIALSGPLQASCRVAGLITLAFVSLYNLLGWPAFVGVAIMIVSLPLNTFIARVLKNMQSEQMKNRDKRTRLMSELLNNIKSIKLYAWEDSFIRRVLTVRNEQELKMLRKIGVTTAVSTTLWAGIPLLVAFGSFATAAYTGERPLTADVIFPCIALFNLLQFPLAMFASITSQLVEAAVAVTRIRKFLLSEELQNDARIVDLREVAEGDTVLEVKGADFKWSRTAEVPTLEQIDLTVRKGELIGVLGRVGSGKTSLLSAVVGEMIREDGVVKINGRIAYAPQNPWIMNATIRENILFSHRYDEEFYNLVLDACALRPDLALFNDGDLTEVGEKGITLSGGQRARISLARTVYARADLYLLDDPLAAVDAHVARHVFDRVIGPNGLLAGKARLHVTNSVAYLDQHDSIMMIRRGIILETGTYTEIVADPSKELAKLIANHKKGNSSAGASRAQSGTATPVNPPDELQQSTSASGTTLAASIPTPTKEKAFAKSQRRPSVLSIRSQQRLRAQLHAEAGTDQKLEHREQGNVKLSVYKRYFEASSKLGVLAYILCMIAQQGCSILSNVALKMWGNHNQDAGGNSSVGYFLVLYGSLALASALFSFVASVLQWVFCAIKSARSLHDAMLLAVVRAPLSFFEQTPMGRIMNLFSRDQYVIDEVLVRVLGSFFRTMLVVSGIVVVVGGTFPWFLLTLIPLGYLYRLIMLYYLATSRELKRLDAVSKSPIFAWFQESLGGLSTIRAFSQQAVFMAQNEAKLDRNQMVYLPAVSVNRWLAVRLELLGSLIVLAAAIFSLVALVTTGVDAGLVGLVLSYGLSTTQSLNWVVRSASEVEQNLVSVERVVNYINLEPEAPLEIPDAALPADWPRNGDIEFKHYCMRYRPELPLVLKNLTMSIRSGENIGVVGRTGAGKSSLFLSLLRILEPASGTICIDGVDITKIGLHDLRRAISIIPQEPQLFEGTIRENVDPTDEYDDNKIWVALEHAHLKEYVLAQGGLDAIVKEGGSSMSSGQRQLVCFARALLRNTKILILDEATSAVDLETDKAIQEIIRGPLFKGVTTLTIAHRLHTVIESDRILVLEAGSVAELDTPEVLLKNESSLFYGLAAEAGLLSKST</sequence>
<dbReference type="RefSeq" id="XP_043177690.1">
    <property type="nucleotide sequence ID" value="XM_043325271.1"/>
</dbReference>
<keyword evidence="11 13" id="KW-0472">Membrane</keyword>
<dbReference type="InterPro" id="IPR027417">
    <property type="entry name" value="P-loop_NTPase"/>
</dbReference>
<evidence type="ECO:0000256" key="7">
    <source>
        <dbReference type="ARBA" id="ARBA00022741"/>
    </source>
</evidence>
<feature type="domain" description="ABC transmembrane type-1" evidence="15">
    <location>
        <begin position="287"/>
        <end position="579"/>
    </location>
</feature>
<organism evidence="16 17">
    <name type="scientific">Rhizoctonia solani</name>
    <dbReference type="NCBI Taxonomy" id="456999"/>
    <lineage>
        <taxon>Eukaryota</taxon>
        <taxon>Fungi</taxon>
        <taxon>Dikarya</taxon>
        <taxon>Basidiomycota</taxon>
        <taxon>Agaricomycotina</taxon>
        <taxon>Agaricomycetes</taxon>
        <taxon>Cantharellales</taxon>
        <taxon>Ceratobasidiaceae</taxon>
        <taxon>Rhizoctonia</taxon>
    </lineage>
</organism>
<evidence type="ECO:0000256" key="11">
    <source>
        <dbReference type="ARBA" id="ARBA00023136"/>
    </source>
</evidence>
<dbReference type="CDD" id="cd03244">
    <property type="entry name" value="ABCC_MRP_domain2"/>
    <property type="match status" value="1"/>
</dbReference>
<evidence type="ECO:0000256" key="3">
    <source>
        <dbReference type="ARBA" id="ARBA00022448"/>
    </source>
</evidence>
<dbReference type="InterPro" id="IPR050173">
    <property type="entry name" value="ABC_transporter_C-like"/>
</dbReference>
<dbReference type="CDD" id="cd18603">
    <property type="entry name" value="ABC_6TM_MRP1_2_3_6_D2_like"/>
    <property type="match status" value="1"/>
</dbReference>
<keyword evidence="7" id="KW-0547">Nucleotide-binding</keyword>
<dbReference type="Pfam" id="PF00664">
    <property type="entry name" value="ABC_membrane"/>
    <property type="match status" value="2"/>
</dbReference>
<dbReference type="KEGG" id="rsx:RhiXN_05455"/>
<dbReference type="InterPro" id="IPR036640">
    <property type="entry name" value="ABC1_TM_sf"/>
</dbReference>
<feature type="transmembrane region" description="Helical" evidence="13">
    <location>
        <begin position="82"/>
        <end position="102"/>
    </location>
</feature>
<evidence type="ECO:0000313" key="17">
    <source>
        <dbReference type="Proteomes" id="UP000650533"/>
    </source>
</evidence>
<dbReference type="SMART" id="SM00382">
    <property type="entry name" value="AAA"/>
    <property type="match status" value="2"/>
</dbReference>
<name>A0A8H8NSB8_9AGAM</name>
<comment type="similarity">
    <text evidence="2">Belongs to the ABC transporter superfamily. ABCC family. Conjugate transporter (TC 3.A.1.208) subfamily.</text>
</comment>
<evidence type="ECO:0000256" key="5">
    <source>
        <dbReference type="ARBA" id="ARBA00022692"/>
    </source>
</evidence>
<proteinExistence type="inferred from homology"/>
<feature type="transmembrane region" description="Helical" evidence="13">
    <location>
        <begin position="1089"/>
        <end position="1110"/>
    </location>
</feature>
<feature type="transmembrane region" description="Helical" evidence="13">
    <location>
        <begin position="990"/>
        <end position="1014"/>
    </location>
</feature>
<feature type="transmembrane region" description="Helical" evidence="13">
    <location>
        <begin position="326"/>
        <end position="350"/>
    </location>
</feature>
<dbReference type="Pfam" id="PF00005">
    <property type="entry name" value="ABC_tran"/>
    <property type="match status" value="2"/>
</dbReference>
<dbReference type="SUPFAM" id="SSF52540">
    <property type="entry name" value="P-loop containing nucleoside triphosphate hydrolases"/>
    <property type="match status" value="2"/>
</dbReference>
<gene>
    <name evidence="16" type="ORF">RhiXN_05455</name>
</gene>
<evidence type="ECO:0000313" key="16">
    <source>
        <dbReference type="EMBL" id="QRW17453.1"/>
    </source>
</evidence>
<dbReference type="FunFam" id="1.20.1560.10:FF:000020">
    <property type="entry name" value="ABC metal ion transporter"/>
    <property type="match status" value="1"/>
</dbReference>
<feature type="compositionally biased region" description="Low complexity" evidence="12">
    <location>
        <begin position="871"/>
        <end position="882"/>
    </location>
</feature>
<reference evidence="16" key="1">
    <citation type="submission" date="2020-05" db="EMBL/GenBank/DDBJ databases">
        <title>Evolutionary and genomic comparisons of hybrid uninucleate and nonhybrid Rhizoctonia fungi.</title>
        <authorList>
            <person name="Li C."/>
            <person name="Chen X."/>
        </authorList>
    </citation>
    <scope>NUCLEOTIDE SEQUENCE</scope>
    <source>
        <strain evidence="16">AG-1 IA</strain>
    </source>
</reference>
<evidence type="ECO:0000256" key="9">
    <source>
        <dbReference type="ARBA" id="ARBA00022967"/>
    </source>
</evidence>
<evidence type="ECO:0000256" key="2">
    <source>
        <dbReference type="ARBA" id="ARBA00009726"/>
    </source>
</evidence>
<dbReference type="InterPro" id="IPR017871">
    <property type="entry name" value="ABC_transporter-like_CS"/>
</dbReference>
<dbReference type="PROSITE" id="PS50929">
    <property type="entry name" value="ABC_TM1F"/>
    <property type="match status" value="2"/>
</dbReference>
<dbReference type="InterPro" id="IPR056227">
    <property type="entry name" value="TMD0_ABC"/>
</dbReference>
<keyword evidence="10 13" id="KW-1133">Transmembrane helix</keyword>
<dbReference type="SUPFAM" id="SSF90123">
    <property type="entry name" value="ABC transporter transmembrane region"/>
    <property type="match status" value="2"/>
</dbReference>
<dbReference type="FunFam" id="1.20.1560.10:FF:000010">
    <property type="entry name" value="Multidrug resistance-associated ABC transporter"/>
    <property type="match status" value="1"/>
</dbReference>
<dbReference type="Pfam" id="PF24357">
    <property type="entry name" value="TMD0_ABC"/>
    <property type="match status" value="1"/>
</dbReference>
<dbReference type="EMBL" id="CP059659">
    <property type="protein sequence ID" value="QRW17453.1"/>
    <property type="molecule type" value="Genomic_DNA"/>
</dbReference>
<feature type="compositionally biased region" description="Polar residues" evidence="12">
    <location>
        <begin position="846"/>
        <end position="861"/>
    </location>
</feature>
<keyword evidence="9" id="KW-1278">Translocase</keyword>
<dbReference type="CDD" id="cd03250">
    <property type="entry name" value="ABCC_MRP_domain1"/>
    <property type="match status" value="1"/>
</dbReference>
<dbReference type="InterPro" id="IPR003593">
    <property type="entry name" value="AAA+_ATPase"/>
</dbReference>
<dbReference type="GeneID" id="67027734"/>
<dbReference type="FunFam" id="3.40.50.300:FF:000565">
    <property type="entry name" value="ABC bile acid transporter"/>
    <property type="match status" value="1"/>
</dbReference>
<evidence type="ECO:0000256" key="13">
    <source>
        <dbReference type="SAM" id="Phobius"/>
    </source>
</evidence>
<evidence type="ECO:0000256" key="10">
    <source>
        <dbReference type="ARBA" id="ARBA00022989"/>
    </source>
</evidence>
<dbReference type="PROSITE" id="PS00211">
    <property type="entry name" value="ABC_TRANSPORTER_1"/>
    <property type="match status" value="2"/>
</dbReference>
<evidence type="ECO:0000259" key="14">
    <source>
        <dbReference type="PROSITE" id="PS50893"/>
    </source>
</evidence>
<evidence type="ECO:0000256" key="1">
    <source>
        <dbReference type="ARBA" id="ARBA00004128"/>
    </source>
</evidence>
<feature type="transmembrane region" description="Helical" evidence="13">
    <location>
        <begin position="1180"/>
        <end position="1198"/>
    </location>
</feature>
<feature type="transmembrane region" description="Helical" evidence="13">
    <location>
        <begin position="552"/>
        <end position="571"/>
    </location>
</feature>
<dbReference type="Gene3D" id="3.40.50.300">
    <property type="entry name" value="P-loop containing nucleotide triphosphate hydrolases"/>
    <property type="match status" value="2"/>
</dbReference>
<dbReference type="GO" id="GO:0000329">
    <property type="term" value="C:fungal-type vacuole membrane"/>
    <property type="evidence" value="ECO:0007669"/>
    <property type="project" value="UniProtKB-ARBA"/>
</dbReference>
<feature type="domain" description="ABC transmembrane type-1" evidence="15">
    <location>
        <begin position="950"/>
        <end position="1233"/>
    </location>
</feature>
<dbReference type="GO" id="GO:0005524">
    <property type="term" value="F:ATP binding"/>
    <property type="evidence" value="ECO:0007669"/>
    <property type="project" value="UniProtKB-KW"/>
</dbReference>
<evidence type="ECO:0000256" key="4">
    <source>
        <dbReference type="ARBA" id="ARBA00022554"/>
    </source>
</evidence>
<evidence type="ECO:0000256" key="12">
    <source>
        <dbReference type="SAM" id="MobiDB-lite"/>
    </source>
</evidence>
<feature type="transmembrane region" description="Helical" evidence="13">
    <location>
        <begin position="108"/>
        <end position="132"/>
    </location>
</feature>
<keyword evidence="6" id="KW-0677">Repeat</keyword>
<dbReference type="PANTHER" id="PTHR24223">
    <property type="entry name" value="ATP-BINDING CASSETTE SUB-FAMILY C"/>
    <property type="match status" value="1"/>
</dbReference>
<dbReference type="Proteomes" id="UP000650533">
    <property type="component" value="Chromosome 2"/>
</dbReference>
<dbReference type="PANTHER" id="PTHR24223:SF443">
    <property type="entry name" value="MULTIDRUG-RESISTANCE LIKE PROTEIN 1, ISOFORM I"/>
    <property type="match status" value="1"/>
</dbReference>
<evidence type="ECO:0000256" key="8">
    <source>
        <dbReference type="ARBA" id="ARBA00022840"/>
    </source>
</evidence>
<dbReference type="InterPro" id="IPR011527">
    <property type="entry name" value="ABC1_TM_dom"/>
</dbReference>
<dbReference type="Gene3D" id="1.20.1560.10">
    <property type="entry name" value="ABC transporter type 1, transmembrane domain"/>
    <property type="match status" value="2"/>
</dbReference>
<comment type="subcellular location">
    <subcellularLocation>
        <location evidence="1">Vacuole membrane</location>
        <topology evidence="1">Multi-pass membrane protein</topology>
    </subcellularLocation>
</comment>
<feature type="transmembrane region" description="Helical" evidence="13">
    <location>
        <begin position="42"/>
        <end position="61"/>
    </location>
</feature>
<keyword evidence="4" id="KW-0926">Vacuole</keyword>
<keyword evidence="3" id="KW-0813">Transport</keyword>
<dbReference type="PROSITE" id="PS50893">
    <property type="entry name" value="ABC_TRANSPORTER_2"/>
    <property type="match status" value="2"/>
</dbReference>
<keyword evidence="8" id="KW-0067">ATP-binding</keyword>
<feature type="transmembrane region" description="Helical" evidence="13">
    <location>
        <begin position="514"/>
        <end position="540"/>
    </location>
</feature>
<feature type="domain" description="ABC transporter" evidence="14">
    <location>
        <begin position="1270"/>
        <end position="1504"/>
    </location>
</feature>
<feature type="region of interest" description="Disordered" evidence="12">
    <location>
        <begin position="845"/>
        <end position="902"/>
    </location>
</feature>
<evidence type="ECO:0000259" key="15">
    <source>
        <dbReference type="PROSITE" id="PS50929"/>
    </source>
</evidence>
<dbReference type="CDD" id="cd18595">
    <property type="entry name" value="ABC_6TM_MRP1_2_3_6_D1_like"/>
    <property type="match status" value="1"/>
</dbReference>
<feature type="transmembrane region" description="Helical" evidence="13">
    <location>
        <begin position="433"/>
        <end position="458"/>
    </location>
</feature>
<protein>
    <submittedName>
        <fullName evidence="16">ABC transporter transmembrane region</fullName>
    </submittedName>
</protein>
<feature type="transmembrane region" description="Helical" evidence="13">
    <location>
        <begin position="947"/>
        <end position="970"/>
    </location>
</feature>
<feature type="domain" description="ABC transporter" evidence="14">
    <location>
        <begin position="617"/>
        <end position="840"/>
    </location>
</feature>
<dbReference type="GO" id="GO:0016887">
    <property type="term" value="F:ATP hydrolysis activity"/>
    <property type="evidence" value="ECO:0007669"/>
    <property type="project" value="InterPro"/>
</dbReference>
<keyword evidence="5 13" id="KW-0812">Transmembrane</keyword>
<accession>A0A8H8NSB8</accession>